<dbReference type="GO" id="GO:0051083">
    <property type="term" value="P:'de novo' cotranslational protein folding"/>
    <property type="evidence" value="ECO:0007669"/>
    <property type="project" value="TreeGrafter"/>
</dbReference>
<dbReference type="SUPFAM" id="SSF102735">
    <property type="entry name" value="Trigger factor ribosome-binding domain"/>
    <property type="match status" value="1"/>
</dbReference>
<evidence type="ECO:0000256" key="1">
    <source>
        <dbReference type="ARBA" id="ARBA00000971"/>
    </source>
</evidence>
<evidence type="ECO:0000259" key="14">
    <source>
        <dbReference type="PROSITE" id="PS50059"/>
    </source>
</evidence>
<dbReference type="EMBL" id="FOMJ01000001">
    <property type="protein sequence ID" value="SFD05391.1"/>
    <property type="molecule type" value="Genomic_DNA"/>
</dbReference>
<evidence type="ECO:0000256" key="12">
    <source>
        <dbReference type="PROSITE-ProRule" id="PRU00277"/>
    </source>
</evidence>
<keyword evidence="7 11" id="KW-0143">Chaperone</keyword>
<comment type="similarity">
    <text evidence="2 11 13">Belongs to the FKBP-type PPIase family. Tig subfamily.</text>
</comment>
<evidence type="ECO:0000256" key="9">
    <source>
        <dbReference type="ARBA" id="ARBA00023306"/>
    </source>
</evidence>
<evidence type="ECO:0000313" key="15">
    <source>
        <dbReference type="EMBL" id="SFD05391.1"/>
    </source>
</evidence>
<sequence length="440" mass="49445">MDVSVESPGGLERRLTVTVPEDRVTTQVDQRLEQMRKNARIDGFRPGKVPLSVMRKRYGSQVREEVVGEVIQSSLVEALGQQELSPAGTPEVEAPQIGDDGKLTFTARFEVYPEVTVPDAASLEVERPQVTIEEADVDRTLDMIREQRKEWVEKDGPAEEGDRVTLDFKGYVDGEAFEGGEASDFAVEIGSARMLEGFEDGLRGTSAGESPELSVTFPEDYPAENLAAKTARFETTVKKVETPQLPEVTEEFAASLGMDSVQALRDEVRSNMERELNQRLRERVKDQVMEQLWQNHGLELPQGLVDQEADNLVEQMRQQMQSQGAAAQDVNLDRSMFDEQARRRVALGLILSKVVEDESLQADRDEVREKVEEIAAPYEQPQQVIDYYYGDRQRLAEVESLVLEGKVVEWFAERARTTDKPMSFQDLMNPGAEEAEGENA</sequence>
<dbReference type="Pfam" id="PF05697">
    <property type="entry name" value="Trigger_N"/>
    <property type="match status" value="1"/>
</dbReference>
<dbReference type="SUPFAM" id="SSF54534">
    <property type="entry name" value="FKBP-like"/>
    <property type="match status" value="1"/>
</dbReference>
<evidence type="ECO:0000256" key="13">
    <source>
        <dbReference type="RuleBase" id="RU003914"/>
    </source>
</evidence>
<dbReference type="GO" id="GO:0003755">
    <property type="term" value="F:peptidyl-prolyl cis-trans isomerase activity"/>
    <property type="evidence" value="ECO:0007669"/>
    <property type="project" value="UniProtKB-UniRule"/>
</dbReference>
<comment type="domain">
    <text evidence="11">Consists of 3 domains; the N-terminus binds the ribosome, the middle domain has PPIase activity, while the C-terminus has intrinsic chaperone activity on its own.</text>
</comment>
<evidence type="ECO:0000256" key="10">
    <source>
        <dbReference type="ARBA" id="ARBA00029986"/>
    </source>
</evidence>
<dbReference type="FunFam" id="3.10.50.40:FF:000001">
    <property type="entry name" value="Trigger factor"/>
    <property type="match status" value="1"/>
</dbReference>
<dbReference type="GO" id="GO:0051301">
    <property type="term" value="P:cell division"/>
    <property type="evidence" value="ECO:0007669"/>
    <property type="project" value="UniProtKB-KW"/>
</dbReference>
<dbReference type="InterPro" id="IPR037041">
    <property type="entry name" value="Trigger_fac_C_sf"/>
</dbReference>
<dbReference type="SUPFAM" id="SSF109998">
    <property type="entry name" value="Triger factor/SurA peptide-binding domain-like"/>
    <property type="match status" value="1"/>
</dbReference>
<dbReference type="InterPro" id="IPR008880">
    <property type="entry name" value="Trigger_fac_C"/>
</dbReference>
<evidence type="ECO:0000313" key="16">
    <source>
        <dbReference type="Proteomes" id="UP000198611"/>
    </source>
</evidence>
<dbReference type="AlphaFoldDB" id="A0A1I1P615"/>
<dbReference type="InterPro" id="IPR036611">
    <property type="entry name" value="Trigger_fac_ribosome-bd_sf"/>
</dbReference>
<protein>
    <recommendedName>
        <fullName evidence="4 11">Trigger factor</fullName>
        <shortName evidence="11">TF</shortName>
        <ecNumber evidence="3 11">5.2.1.8</ecNumber>
    </recommendedName>
    <alternativeName>
        <fullName evidence="10 11">PPIase</fullName>
    </alternativeName>
</protein>
<keyword evidence="11" id="KW-0963">Cytoplasm</keyword>
<proteinExistence type="inferred from homology"/>
<dbReference type="InterPro" id="IPR005215">
    <property type="entry name" value="Trig_fac"/>
</dbReference>
<dbReference type="GO" id="GO:0043022">
    <property type="term" value="F:ribosome binding"/>
    <property type="evidence" value="ECO:0007669"/>
    <property type="project" value="TreeGrafter"/>
</dbReference>
<comment type="function">
    <text evidence="11">Involved in protein export. Acts as a chaperone by maintaining the newly synthesized protein in an open conformation. Functions as a peptidyl-prolyl cis-trans isomerase.</text>
</comment>
<evidence type="ECO:0000256" key="3">
    <source>
        <dbReference type="ARBA" id="ARBA00013194"/>
    </source>
</evidence>
<keyword evidence="16" id="KW-1185">Reference proteome</keyword>
<dbReference type="GO" id="GO:0043335">
    <property type="term" value="P:protein unfolding"/>
    <property type="evidence" value="ECO:0007669"/>
    <property type="project" value="TreeGrafter"/>
</dbReference>
<keyword evidence="9 11" id="KW-0131">Cell cycle</keyword>
<evidence type="ECO:0000256" key="2">
    <source>
        <dbReference type="ARBA" id="ARBA00005464"/>
    </source>
</evidence>
<dbReference type="PANTHER" id="PTHR30560:SF3">
    <property type="entry name" value="TRIGGER FACTOR-LIKE PROTEIN TIG, CHLOROPLASTIC"/>
    <property type="match status" value="1"/>
</dbReference>
<accession>A0A1I1P615</accession>
<dbReference type="InterPro" id="IPR027304">
    <property type="entry name" value="Trigger_fact/SurA_dom_sf"/>
</dbReference>
<dbReference type="InterPro" id="IPR008881">
    <property type="entry name" value="Trigger_fac_ribosome-bd_bac"/>
</dbReference>
<dbReference type="Proteomes" id="UP000198611">
    <property type="component" value="Unassembled WGS sequence"/>
</dbReference>
<feature type="domain" description="PPIase FKBP-type" evidence="14">
    <location>
        <begin position="161"/>
        <end position="246"/>
    </location>
</feature>
<dbReference type="NCBIfam" id="TIGR00115">
    <property type="entry name" value="tig"/>
    <property type="match status" value="1"/>
</dbReference>
<dbReference type="Gene3D" id="3.30.70.1050">
    <property type="entry name" value="Trigger factor ribosome-binding domain"/>
    <property type="match status" value="1"/>
</dbReference>
<keyword evidence="5 11" id="KW-0132">Cell division</keyword>
<dbReference type="Gene3D" id="3.10.50.40">
    <property type="match status" value="1"/>
</dbReference>
<dbReference type="HAMAP" id="MF_00303">
    <property type="entry name" value="Trigger_factor_Tig"/>
    <property type="match status" value="1"/>
</dbReference>
<dbReference type="GO" id="GO:0044183">
    <property type="term" value="F:protein folding chaperone"/>
    <property type="evidence" value="ECO:0007669"/>
    <property type="project" value="TreeGrafter"/>
</dbReference>
<evidence type="ECO:0000256" key="8">
    <source>
        <dbReference type="ARBA" id="ARBA00023235"/>
    </source>
</evidence>
<dbReference type="PANTHER" id="PTHR30560">
    <property type="entry name" value="TRIGGER FACTOR CHAPERONE AND PEPTIDYL-PROLYL CIS/TRANS ISOMERASE"/>
    <property type="match status" value="1"/>
</dbReference>
<evidence type="ECO:0000256" key="11">
    <source>
        <dbReference type="HAMAP-Rule" id="MF_00303"/>
    </source>
</evidence>
<keyword evidence="8 11" id="KW-0413">Isomerase</keyword>
<dbReference type="GO" id="GO:0015031">
    <property type="term" value="P:protein transport"/>
    <property type="evidence" value="ECO:0007669"/>
    <property type="project" value="UniProtKB-UniRule"/>
</dbReference>
<dbReference type="OrthoDB" id="9767721at2"/>
<evidence type="ECO:0000256" key="6">
    <source>
        <dbReference type="ARBA" id="ARBA00023110"/>
    </source>
</evidence>
<dbReference type="STRING" id="1123397.SAMN05660831_00627"/>
<dbReference type="Pfam" id="PF00254">
    <property type="entry name" value="FKBP_C"/>
    <property type="match status" value="1"/>
</dbReference>
<organism evidence="15 16">
    <name type="scientific">Thiohalospira halophila DSM 15071</name>
    <dbReference type="NCBI Taxonomy" id="1123397"/>
    <lineage>
        <taxon>Bacteria</taxon>
        <taxon>Pseudomonadati</taxon>
        <taxon>Pseudomonadota</taxon>
        <taxon>Gammaproteobacteria</taxon>
        <taxon>Thiohalospirales</taxon>
        <taxon>Thiohalospiraceae</taxon>
        <taxon>Thiohalospira</taxon>
    </lineage>
</organism>
<dbReference type="Pfam" id="PF05698">
    <property type="entry name" value="Trigger_C"/>
    <property type="match status" value="1"/>
</dbReference>
<comment type="subcellular location">
    <subcellularLocation>
        <location evidence="11">Cytoplasm</location>
    </subcellularLocation>
    <text evidence="11">About half TF is bound to the ribosome near the polypeptide exit tunnel while the other half is free in the cytoplasm.</text>
</comment>
<evidence type="ECO:0000256" key="4">
    <source>
        <dbReference type="ARBA" id="ARBA00016902"/>
    </source>
</evidence>
<name>A0A1I1P615_9GAMM</name>
<dbReference type="InterPro" id="IPR001179">
    <property type="entry name" value="PPIase_FKBP_dom"/>
</dbReference>
<reference evidence="15 16" key="1">
    <citation type="submission" date="2016-10" db="EMBL/GenBank/DDBJ databases">
        <authorList>
            <person name="de Groot N.N."/>
        </authorList>
    </citation>
    <scope>NUCLEOTIDE SEQUENCE [LARGE SCALE GENOMIC DNA]</scope>
    <source>
        <strain evidence="15 16">HL3</strain>
    </source>
</reference>
<gene>
    <name evidence="11" type="primary">tig</name>
    <name evidence="15" type="ORF">SAMN05660831_00627</name>
</gene>
<evidence type="ECO:0000256" key="7">
    <source>
        <dbReference type="ARBA" id="ARBA00023186"/>
    </source>
</evidence>
<dbReference type="PROSITE" id="PS50059">
    <property type="entry name" value="FKBP_PPIASE"/>
    <property type="match status" value="1"/>
</dbReference>
<keyword evidence="6 11" id="KW-0697">Rotamase</keyword>
<comment type="catalytic activity">
    <reaction evidence="1 11 12">
        <text>[protein]-peptidylproline (omega=180) = [protein]-peptidylproline (omega=0)</text>
        <dbReference type="Rhea" id="RHEA:16237"/>
        <dbReference type="Rhea" id="RHEA-COMP:10747"/>
        <dbReference type="Rhea" id="RHEA-COMP:10748"/>
        <dbReference type="ChEBI" id="CHEBI:83833"/>
        <dbReference type="ChEBI" id="CHEBI:83834"/>
        <dbReference type="EC" id="5.2.1.8"/>
    </reaction>
</comment>
<dbReference type="RefSeq" id="WP_093427266.1">
    <property type="nucleotide sequence ID" value="NZ_FOMJ01000001.1"/>
</dbReference>
<evidence type="ECO:0000256" key="5">
    <source>
        <dbReference type="ARBA" id="ARBA00022618"/>
    </source>
</evidence>
<dbReference type="Gene3D" id="1.10.3120.10">
    <property type="entry name" value="Trigger factor, C-terminal domain"/>
    <property type="match status" value="1"/>
</dbReference>
<dbReference type="EC" id="5.2.1.8" evidence="3 11"/>
<dbReference type="PIRSF" id="PIRSF003095">
    <property type="entry name" value="Trigger_factor"/>
    <property type="match status" value="1"/>
</dbReference>
<dbReference type="InterPro" id="IPR046357">
    <property type="entry name" value="PPIase_dom_sf"/>
</dbReference>
<dbReference type="GO" id="GO:0005737">
    <property type="term" value="C:cytoplasm"/>
    <property type="evidence" value="ECO:0007669"/>
    <property type="project" value="UniProtKB-SubCell"/>
</dbReference>